<dbReference type="Gene3D" id="1.20.1730.10">
    <property type="entry name" value="Sodium/glucose cotransporter"/>
    <property type="match status" value="1"/>
</dbReference>
<comment type="similarity">
    <text evidence="2 6">Belongs to the sodium:solute symporter (SSF) (TC 2.A.21) family.</text>
</comment>
<feature type="transmembrane region" description="Helical" evidence="7">
    <location>
        <begin position="338"/>
        <end position="362"/>
    </location>
</feature>
<evidence type="ECO:0000256" key="4">
    <source>
        <dbReference type="ARBA" id="ARBA00022989"/>
    </source>
</evidence>
<feature type="transmembrane region" description="Helical" evidence="7">
    <location>
        <begin position="122"/>
        <end position="145"/>
    </location>
</feature>
<feature type="transmembrane region" description="Helical" evidence="7">
    <location>
        <begin position="416"/>
        <end position="434"/>
    </location>
</feature>
<organism evidence="8 9">
    <name type="scientific">alpha proteobacterium IMCC14465</name>
    <dbReference type="NCBI Taxonomy" id="1220535"/>
    <lineage>
        <taxon>Bacteria</taxon>
        <taxon>Pseudomonadati</taxon>
        <taxon>Pseudomonadota</taxon>
        <taxon>Alphaproteobacteria</taxon>
        <taxon>PS1 clade</taxon>
    </lineage>
</organism>
<keyword evidence="4 7" id="KW-1133">Transmembrane helix</keyword>
<gene>
    <name evidence="8" type="ORF">IMCC14465_18510</name>
</gene>
<feature type="transmembrane region" description="Helical" evidence="7">
    <location>
        <begin position="72"/>
        <end position="101"/>
    </location>
</feature>
<evidence type="ECO:0000256" key="3">
    <source>
        <dbReference type="ARBA" id="ARBA00022692"/>
    </source>
</evidence>
<dbReference type="eggNOG" id="COG4146">
    <property type="taxonomic scope" value="Bacteria"/>
</dbReference>
<keyword evidence="9" id="KW-1185">Reference proteome</keyword>
<evidence type="ECO:0000313" key="9">
    <source>
        <dbReference type="Proteomes" id="UP000004836"/>
    </source>
</evidence>
<dbReference type="AlphaFoldDB" id="J9DEW0"/>
<feature type="transmembrane region" description="Helical" evidence="7">
    <location>
        <begin position="508"/>
        <end position="527"/>
    </location>
</feature>
<evidence type="ECO:0000256" key="6">
    <source>
        <dbReference type="RuleBase" id="RU362091"/>
    </source>
</evidence>
<reference evidence="8 9" key="1">
    <citation type="journal article" date="2012" name="J. Bacteriol.">
        <title>Genome Sequence of Strain IMCC14465, Isolated from the East Sea, Belonging to the PS1 Clade of Alphaproteobacteria.</title>
        <authorList>
            <person name="Yang S.J."/>
            <person name="Kang I."/>
            <person name="Cho J.C."/>
        </authorList>
    </citation>
    <scope>NUCLEOTIDE SEQUENCE [LARGE SCALE GENOMIC DNA]</scope>
    <source>
        <strain evidence="8 9">IMCC14465</strain>
    </source>
</reference>
<protein>
    <submittedName>
        <fullName evidence="8">SSS sodium solute transporter</fullName>
    </submittedName>
</protein>
<dbReference type="PROSITE" id="PS50283">
    <property type="entry name" value="NA_SOLUT_SYMP_3"/>
    <property type="match status" value="1"/>
</dbReference>
<name>J9DEW0_9PROT</name>
<dbReference type="Proteomes" id="UP000004836">
    <property type="component" value="Unassembled WGS sequence"/>
</dbReference>
<comment type="caution">
    <text evidence="8">The sequence shown here is derived from an EMBL/GenBank/DDBJ whole genome shotgun (WGS) entry which is preliminary data.</text>
</comment>
<dbReference type="PANTHER" id="PTHR11819:SF195">
    <property type="entry name" value="SODIUM_GLUCOSE COTRANSPORTER 4"/>
    <property type="match status" value="1"/>
</dbReference>
<feature type="transmembrane region" description="Helical" evidence="7">
    <location>
        <begin position="184"/>
        <end position="205"/>
    </location>
</feature>
<dbReference type="PANTHER" id="PTHR11819">
    <property type="entry name" value="SOLUTE CARRIER FAMILY 5"/>
    <property type="match status" value="1"/>
</dbReference>
<evidence type="ECO:0000256" key="5">
    <source>
        <dbReference type="ARBA" id="ARBA00023136"/>
    </source>
</evidence>
<dbReference type="InterPro" id="IPR001734">
    <property type="entry name" value="Na/solute_symporter"/>
</dbReference>
<dbReference type="GO" id="GO:0005412">
    <property type="term" value="F:D-glucose:sodium symporter activity"/>
    <property type="evidence" value="ECO:0007669"/>
    <property type="project" value="TreeGrafter"/>
</dbReference>
<proteinExistence type="inferred from homology"/>
<evidence type="ECO:0000256" key="2">
    <source>
        <dbReference type="ARBA" id="ARBA00006434"/>
    </source>
</evidence>
<keyword evidence="5 7" id="KW-0472">Membrane</keyword>
<dbReference type="OrthoDB" id="9814523at2"/>
<dbReference type="NCBIfam" id="TIGR00813">
    <property type="entry name" value="sss"/>
    <property type="match status" value="1"/>
</dbReference>
<dbReference type="PATRIC" id="fig|1220535.3.peg.1841"/>
<comment type="subcellular location">
    <subcellularLocation>
        <location evidence="1">Membrane</location>
        <topology evidence="1">Multi-pass membrane protein</topology>
    </subcellularLocation>
</comment>
<feature type="transmembrane region" description="Helical" evidence="7">
    <location>
        <begin position="281"/>
        <end position="306"/>
    </location>
</feature>
<feature type="transmembrane region" description="Helical" evidence="7">
    <location>
        <begin position="151"/>
        <end position="172"/>
    </location>
</feature>
<feature type="transmembrane region" description="Helical" evidence="7">
    <location>
        <begin position="383"/>
        <end position="404"/>
    </location>
</feature>
<dbReference type="GO" id="GO:0005886">
    <property type="term" value="C:plasma membrane"/>
    <property type="evidence" value="ECO:0007669"/>
    <property type="project" value="TreeGrafter"/>
</dbReference>
<dbReference type="InterPro" id="IPR038377">
    <property type="entry name" value="Na/Glc_symporter_sf"/>
</dbReference>
<evidence type="ECO:0000256" key="7">
    <source>
        <dbReference type="SAM" id="Phobius"/>
    </source>
</evidence>
<dbReference type="EMBL" id="ALYF01000012">
    <property type="protein sequence ID" value="EJW20426.1"/>
    <property type="molecule type" value="Genomic_DNA"/>
</dbReference>
<evidence type="ECO:0000313" key="8">
    <source>
        <dbReference type="EMBL" id="EJW20426.1"/>
    </source>
</evidence>
<feature type="transmembrane region" description="Helical" evidence="7">
    <location>
        <begin position="242"/>
        <end position="260"/>
    </location>
</feature>
<feature type="transmembrane region" description="Helical" evidence="7">
    <location>
        <begin position="6"/>
        <end position="24"/>
    </location>
</feature>
<dbReference type="STRING" id="1220535.IMCC14465_18510"/>
<sequence length="528" mass="57094">MLTFLDLSVIAIYGAVLMGVALYVSRAPADHEINSKDYFLAGNSLKWWAVGSSLIAANISAEQIIGQSGQGFVVGLAIAAYEWQAALVLIIVAKFFLPIFLEKKIYTMPQFLETRFGGEVKLLLAIFWVVLYTSVNLTAVLWLGGLALNALTGWSVMYCMIGLAVFAVLYSTYGGLKAVALTDIIQVVILVVGGAAITGILLSMVNNGGSMLGGFGVLMNDIPGHFKMILSPEHPSYQDLPGIWTLLGGLWVLHFSYWGFNQYIIQRALGAESLQEARKGLVFAAFLKLLIPLIVVIPGIAALWLAQNAQLDMATLQAKPDSTYGVLMTLMPQGLRGLVFAALIAAIVSSLASMMNSISTIFTMDIYRDYLVTEKTEQHYVTVGRVTALVSIVIAVILARPFLGGMASAFQTIQEYSGYIAPGIVAVFLLGMFWQRCNAQGAFGMLIVSVGSNIILKLATPDTPFVIRIWVVFLGCMAAGYIISLLTKEPEPGQPVDVSGISFESAALFNRVSISIGVLLTAIYIFFW</sequence>
<feature type="transmembrane region" description="Helical" evidence="7">
    <location>
        <begin position="441"/>
        <end position="459"/>
    </location>
</feature>
<feature type="transmembrane region" description="Helical" evidence="7">
    <location>
        <begin position="465"/>
        <end position="487"/>
    </location>
</feature>
<evidence type="ECO:0000256" key="1">
    <source>
        <dbReference type="ARBA" id="ARBA00004141"/>
    </source>
</evidence>
<accession>J9DEW0</accession>
<dbReference type="Pfam" id="PF00474">
    <property type="entry name" value="SSF"/>
    <property type="match status" value="1"/>
</dbReference>
<keyword evidence="3 7" id="KW-0812">Transmembrane</keyword>